<dbReference type="InterPro" id="IPR007238">
    <property type="entry name" value="DNA_primase_lsu_euk/arc"/>
</dbReference>
<evidence type="ECO:0000256" key="2">
    <source>
        <dbReference type="ARBA" id="ARBA00022485"/>
    </source>
</evidence>
<accession>A0ABN8AXZ0</accession>
<sequence length="429" mass="50693">MSFFYLTAVKGDIPSHLLETIAFERLHSLKEILNTNKLYYNEYLVEGGIYDNVGHFLVCILTILCKNIELKRFLLKTECILFKRRLDSLSAYELRYFAKRLLRSIKKYQHCTDFIEPLKISCEHLILKDVAHHICLESHKFDCKVHNICLNFKYCLPLVAKREVELKNGVAFIPCSKWKQFLTILFFMNLSQRLNKTNVEVLVSDPRILDLLDKLKGQINPLLRINHSRQVLYSTQVDKQSQNFPPCMLNLHQQLRKRHRLPHTQRFYYSLFLKDIGMPVDEAVNFWRTEYQQMPNGTHSCCHNWEKDEKKFVYGIRHMYGLEGCRKSYSSVNCHRIQSEDNSCNAVGCPFKIFEHERMLHILNMDSTEPILSQIYELKSRYNYTAACMKYMQSKHLVMKTKCDIENATFNFTPVKFYDNASMKSNDVI</sequence>
<evidence type="ECO:0000313" key="9">
    <source>
        <dbReference type="EMBL" id="CAH0399042.1"/>
    </source>
</evidence>
<evidence type="ECO:0000313" key="10">
    <source>
        <dbReference type="Proteomes" id="UP001153292"/>
    </source>
</evidence>
<name>A0ABN8AXZ0_CHISP</name>
<dbReference type="InterPro" id="IPR058560">
    <property type="entry name" value="DNA_primase_C"/>
</dbReference>
<evidence type="ECO:0000259" key="8">
    <source>
        <dbReference type="Pfam" id="PF04104"/>
    </source>
</evidence>
<dbReference type="EMBL" id="OU963906">
    <property type="protein sequence ID" value="CAH0399042.1"/>
    <property type="molecule type" value="Genomic_DNA"/>
</dbReference>
<gene>
    <name evidence="9" type="ORF">CHILSU_LOCUS2172</name>
</gene>
<organism evidence="9 10">
    <name type="scientific">Chilo suppressalis</name>
    <name type="common">Asiatic rice borer moth</name>
    <dbReference type="NCBI Taxonomy" id="168631"/>
    <lineage>
        <taxon>Eukaryota</taxon>
        <taxon>Metazoa</taxon>
        <taxon>Ecdysozoa</taxon>
        <taxon>Arthropoda</taxon>
        <taxon>Hexapoda</taxon>
        <taxon>Insecta</taxon>
        <taxon>Pterygota</taxon>
        <taxon>Neoptera</taxon>
        <taxon>Endopterygota</taxon>
        <taxon>Lepidoptera</taxon>
        <taxon>Glossata</taxon>
        <taxon>Ditrysia</taxon>
        <taxon>Pyraloidea</taxon>
        <taxon>Crambidae</taxon>
        <taxon>Crambinae</taxon>
        <taxon>Chilo</taxon>
    </lineage>
</organism>
<dbReference type="PANTHER" id="PTHR10537">
    <property type="entry name" value="DNA PRIMASE LARGE SUBUNIT"/>
    <property type="match status" value="1"/>
</dbReference>
<evidence type="ECO:0000256" key="3">
    <source>
        <dbReference type="ARBA" id="ARBA00022515"/>
    </source>
</evidence>
<keyword evidence="3" id="KW-0639">Primosome</keyword>
<keyword evidence="5" id="KW-0479">Metal-binding</keyword>
<dbReference type="PANTHER" id="PTHR10537:SF4">
    <property type="entry name" value="DNA PRIMASE LARGE SUBUNIT"/>
    <property type="match status" value="1"/>
</dbReference>
<dbReference type="Proteomes" id="UP001153292">
    <property type="component" value="Chromosome 13"/>
</dbReference>
<protein>
    <recommendedName>
        <fullName evidence="8">DNA primase large subunit C-terminal domain-containing protein</fullName>
    </recommendedName>
</protein>
<dbReference type="Gene3D" id="1.20.930.80">
    <property type="match status" value="1"/>
</dbReference>
<keyword evidence="2" id="KW-0004">4Fe-4S</keyword>
<evidence type="ECO:0000256" key="1">
    <source>
        <dbReference type="ARBA" id="ARBA00001966"/>
    </source>
</evidence>
<comment type="cofactor">
    <cofactor evidence="1">
        <name>[4Fe-4S] cluster</name>
        <dbReference type="ChEBI" id="CHEBI:49883"/>
    </cofactor>
</comment>
<keyword evidence="10" id="KW-1185">Reference proteome</keyword>
<proteinExistence type="predicted"/>
<keyword evidence="7" id="KW-0411">Iron-sulfur</keyword>
<feature type="domain" description="DNA primase large subunit C-terminal" evidence="8">
    <location>
        <begin position="241"/>
        <end position="407"/>
    </location>
</feature>
<reference evidence="9" key="1">
    <citation type="submission" date="2021-12" db="EMBL/GenBank/DDBJ databases">
        <authorList>
            <person name="King R."/>
        </authorList>
    </citation>
    <scope>NUCLEOTIDE SEQUENCE</scope>
</reference>
<evidence type="ECO:0000256" key="7">
    <source>
        <dbReference type="ARBA" id="ARBA00023014"/>
    </source>
</evidence>
<keyword evidence="6" id="KW-0408">Iron</keyword>
<keyword evidence="4" id="KW-0235">DNA replication</keyword>
<dbReference type="Pfam" id="PF26466">
    <property type="entry name" value="DNA_primase_lrg_N"/>
    <property type="match status" value="1"/>
</dbReference>
<dbReference type="Pfam" id="PF04104">
    <property type="entry name" value="DNA_primase_lrg"/>
    <property type="match status" value="1"/>
</dbReference>
<evidence type="ECO:0000256" key="4">
    <source>
        <dbReference type="ARBA" id="ARBA00022705"/>
    </source>
</evidence>
<evidence type="ECO:0000256" key="6">
    <source>
        <dbReference type="ARBA" id="ARBA00023004"/>
    </source>
</evidence>
<evidence type="ECO:0000256" key="5">
    <source>
        <dbReference type="ARBA" id="ARBA00022723"/>
    </source>
</evidence>